<dbReference type="Proteomes" id="UP000198932">
    <property type="component" value="Unassembled WGS sequence"/>
</dbReference>
<sequence length="154" mass="16125">METLLFDMTPDPDGADAPVLIFDGDCPYCSVAAVALRRLDGVVAVPWEADPVGPFLDAQFGSRPFAMVFVDPAERRVYAGRSAAEELADRAGTPGIVGGLVRDNYDRIAGVVGALSGRDRDPADFHDAYPLDGDASDLVGSLRSAADEAPAALS</sequence>
<dbReference type="AlphaFoldDB" id="A0A1I6GU51"/>
<evidence type="ECO:0008006" key="3">
    <source>
        <dbReference type="Google" id="ProtNLM"/>
    </source>
</evidence>
<proteinExistence type="predicted"/>
<gene>
    <name evidence="1" type="ORF">SAMN04487937_2072</name>
</gene>
<evidence type="ECO:0000313" key="2">
    <source>
        <dbReference type="Proteomes" id="UP000198932"/>
    </source>
</evidence>
<organism evidence="1 2">
    <name type="scientific">Halorubrum sodomense</name>
    <dbReference type="NCBI Taxonomy" id="35743"/>
    <lineage>
        <taxon>Archaea</taxon>
        <taxon>Methanobacteriati</taxon>
        <taxon>Methanobacteriota</taxon>
        <taxon>Stenosarchaea group</taxon>
        <taxon>Halobacteria</taxon>
        <taxon>Halobacteriales</taxon>
        <taxon>Haloferacaceae</taxon>
        <taxon>Halorubrum</taxon>
    </lineage>
</organism>
<dbReference type="STRING" id="35743.SAMN04487937_2072"/>
<keyword evidence="2" id="KW-1185">Reference proteome</keyword>
<protein>
    <recommendedName>
        <fullName evidence="3">DUF393 domain-containing protein</fullName>
    </recommendedName>
</protein>
<reference evidence="2" key="1">
    <citation type="submission" date="2016-10" db="EMBL/GenBank/DDBJ databases">
        <authorList>
            <person name="Varghese N."/>
            <person name="Submissions S."/>
        </authorList>
    </citation>
    <scope>NUCLEOTIDE SEQUENCE [LARGE SCALE GENOMIC DNA]</scope>
    <source>
        <strain evidence="2">RD 26</strain>
    </source>
</reference>
<name>A0A1I6GU51_HALSD</name>
<dbReference type="EMBL" id="FOYN01000003">
    <property type="protein sequence ID" value="SFR45803.1"/>
    <property type="molecule type" value="Genomic_DNA"/>
</dbReference>
<evidence type="ECO:0000313" key="1">
    <source>
        <dbReference type="EMBL" id="SFR45803.1"/>
    </source>
</evidence>
<accession>A0A1I6GU51</accession>